<keyword evidence="2" id="KW-1185">Reference proteome</keyword>
<name>A0ACC1JUY0_9FUNG</name>
<feature type="non-terminal residue" evidence="1">
    <location>
        <position position="144"/>
    </location>
</feature>
<protein>
    <submittedName>
        <fullName evidence="1">Uncharacterized protein</fullName>
    </submittedName>
</protein>
<comment type="caution">
    <text evidence="1">The sequence shown here is derived from an EMBL/GenBank/DDBJ whole genome shotgun (WGS) entry which is preliminary data.</text>
</comment>
<dbReference type="Proteomes" id="UP001140066">
    <property type="component" value="Unassembled WGS sequence"/>
</dbReference>
<evidence type="ECO:0000313" key="1">
    <source>
        <dbReference type="EMBL" id="KAJ2767964.1"/>
    </source>
</evidence>
<organism evidence="1 2">
    <name type="scientific">Coemansia linderi</name>
    <dbReference type="NCBI Taxonomy" id="2663919"/>
    <lineage>
        <taxon>Eukaryota</taxon>
        <taxon>Fungi</taxon>
        <taxon>Fungi incertae sedis</taxon>
        <taxon>Zoopagomycota</taxon>
        <taxon>Kickxellomycotina</taxon>
        <taxon>Kickxellomycetes</taxon>
        <taxon>Kickxellales</taxon>
        <taxon>Kickxellaceae</taxon>
        <taxon>Coemansia</taxon>
    </lineage>
</organism>
<proteinExistence type="predicted"/>
<dbReference type="EMBL" id="JANBUK010003329">
    <property type="protein sequence ID" value="KAJ2767964.1"/>
    <property type="molecule type" value="Genomic_DNA"/>
</dbReference>
<sequence>MPTKAEKEREARILARKKEVEKKAEERKEKEAKIIKRIDESRAATFKAHVKLFECGIIVEVLNTVQAKLAQDAGFNAICPYNYPEEMTMSGNGNPVTSDPRVIREMMNSVLIPIMANVRIGHTIEAKMAAHLGASIINEHEYAE</sequence>
<reference evidence="1" key="1">
    <citation type="submission" date="2022-07" db="EMBL/GenBank/DDBJ databases">
        <title>Phylogenomic reconstructions and comparative analyses of Kickxellomycotina fungi.</title>
        <authorList>
            <person name="Reynolds N.K."/>
            <person name="Stajich J.E."/>
            <person name="Barry K."/>
            <person name="Grigoriev I.V."/>
            <person name="Crous P."/>
            <person name="Smith M.E."/>
        </authorList>
    </citation>
    <scope>NUCLEOTIDE SEQUENCE</scope>
    <source>
        <strain evidence="1">BCRC 34191</strain>
    </source>
</reference>
<gene>
    <name evidence="1" type="ORF">GGI18_005688</name>
</gene>
<accession>A0ACC1JUY0</accession>
<evidence type="ECO:0000313" key="2">
    <source>
        <dbReference type="Proteomes" id="UP001140066"/>
    </source>
</evidence>